<dbReference type="EMBL" id="JNSL01000072">
    <property type="protein sequence ID" value="KGA16936.1"/>
    <property type="molecule type" value="Genomic_DNA"/>
</dbReference>
<proteinExistence type="predicted"/>
<dbReference type="SUPFAM" id="SSF53448">
    <property type="entry name" value="Nucleotide-diphospho-sugar transferases"/>
    <property type="match status" value="1"/>
</dbReference>
<dbReference type="InterPro" id="IPR001173">
    <property type="entry name" value="Glyco_trans_2-like"/>
</dbReference>
<dbReference type="Pfam" id="PF00535">
    <property type="entry name" value="Glycos_transf_2"/>
    <property type="match status" value="1"/>
</dbReference>
<dbReference type="PANTHER" id="PTHR48090">
    <property type="entry name" value="UNDECAPRENYL-PHOSPHATE 4-DEOXY-4-FORMAMIDO-L-ARABINOSE TRANSFERASE-RELATED"/>
    <property type="match status" value="1"/>
</dbReference>
<dbReference type="InterPro" id="IPR029044">
    <property type="entry name" value="Nucleotide-diphossugar_trans"/>
</dbReference>
<comment type="caution">
    <text evidence="2">The sequence shown here is derived from an EMBL/GenBank/DDBJ whole genome shotgun (WGS) entry which is preliminary data.</text>
</comment>
<feature type="domain" description="Glycosyltransferase 2-like" evidence="1">
    <location>
        <begin position="9"/>
        <end position="112"/>
    </location>
</feature>
<organism evidence="2">
    <name type="scientific">freshwater metagenome</name>
    <dbReference type="NCBI Taxonomy" id="449393"/>
    <lineage>
        <taxon>unclassified sequences</taxon>
        <taxon>metagenomes</taxon>
        <taxon>ecological metagenomes</taxon>
    </lineage>
</organism>
<evidence type="ECO:0000313" key="2">
    <source>
        <dbReference type="EMBL" id="KGA16936.1"/>
    </source>
</evidence>
<dbReference type="InterPro" id="IPR050256">
    <property type="entry name" value="Glycosyltransferase_2"/>
</dbReference>
<protein>
    <recommendedName>
        <fullName evidence="1">Glycosyltransferase 2-like domain-containing protein</fullName>
    </recommendedName>
</protein>
<dbReference type="CDD" id="cd04179">
    <property type="entry name" value="DPM_DPG-synthase_like"/>
    <property type="match status" value="1"/>
</dbReference>
<name>A0A094QQP2_9ZZZZ</name>
<accession>A0A094QQP2</accession>
<reference evidence="2" key="1">
    <citation type="submission" date="2014-06" db="EMBL/GenBank/DDBJ databases">
        <title>Key roles for freshwater Actinobacteria revealed by deep metagenomic sequencing.</title>
        <authorList>
            <person name="Ghai R."/>
            <person name="Mizuno C.M."/>
            <person name="Picazo A."/>
            <person name="Camacho A."/>
            <person name="Rodriguez-Valera F."/>
        </authorList>
    </citation>
    <scope>NUCLEOTIDE SEQUENCE</scope>
</reference>
<gene>
    <name evidence="2" type="ORF">GM51_11435</name>
</gene>
<sequence length="127" mass="13463">MSFKSRVLVLIPAYNEAATVGNVIARVLQQGLAVLVVDDGSSDDTARVAVRAGANCVQLPFNLGVGGALRCGFRWAVKMGYDCVVQCDADGQHSPEEIVGLIEFAEDNTVQIFARSENSNEADGEAC</sequence>
<evidence type="ECO:0000259" key="1">
    <source>
        <dbReference type="Pfam" id="PF00535"/>
    </source>
</evidence>
<dbReference type="AlphaFoldDB" id="A0A094QQP2"/>
<dbReference type="PANTHER" id="PTHR48090:SF7">
    <property type="entry name" value="RFBJ PROTEIN"/>
    <property type="match status" value="1"/>
</dbReference>
<dbReference type="Gene3D" id="3.90.550.10">
    <property type="entry name" value="Spore Coat Polysaccharide Biosynthesis Protein SpsA, Chain A"/>
    <property type="match status" value="1"/>
</dbReference>